<feature type="region of interest" description="Disordered" evidence="3">
    <location>
        <begin position="53"/>
        <end position="109"/>
    </location>
</feature>
<dbReference type="PROSITE" id="PS00108">
    <property type="entry name" value="PROTEIN_KINASE_ST"/>
    <property type="match status" value="1"/>
</dbReference>
<name>A0A1Y2IX93_TRAC3</name>
<keyword evidence="1" id="KW-0547">Nucleotide-binding</keyword>
<dbReference type="AlphaFoldDB" id="A0A1Y2IX93"/>
<dbReference type="Gene3D" id="3.30.200.20">
    <property type="entry name" value="Phosphorylase Kinase, domain 1"/>
    <property type="match status" value="1"/>
</dbReference>
<feature type="region of interest" description="Disordered" evidence="3">
    <location>
        <begin position="384"/>
        <end position="578"/>
    </location>
</feature>
<accession>A0A1Y2IX93</accession>
<evidence type="ECO:0000256" key="2">
    <source>
        <dbReference type="ARBA" id="ARBA00022840"/>
    </source>
</evidence>
<dbReference type="CDD" id="cd05117">
    <property type="entry name" value="STKc_CAMK"/>
    <property type="match status" value="1"/>
</dbReference>
<dbReference type="PANTHER" id="PTHR24347">
    <property type="entry name" value="SERINE/THREONINE-PROTEIN KINASE"/>
    <property type="match status" value="1"/>
</dbReference>
<dbReference type="SMART" id="SM00220">
    <property type="entry name" value="S_TKc"/>
    <property type="match status" value="1"/>
</dbReference>
<feature type="compositionally biased region" description="Low complexity" evidence="3">
    <location>
        <begin position="54"/>
        <end position="63"/>
    </location>
</feature>
<feature type="compositionally biased region" description="Low complexity" evidence="3">
    <location>
        <begin position="385"/>
        <end position="403"/>
    </location>
</feature>
<keyword evidence="5" id="KW-0418">Kinase</keyword>
<keyword evidence="5" id="KW-0808">Transferase</keyword>
<dbReference type="InterPro" id="IPR000719">
    <property type="entry name" value="Prot_kinase_dom"/>
</dbReference>
<feature type="compositionally biased region" description="Low complexity" evidence="3">
    <location>
        <begin position="78"/>
        <end position="93"/>
    </location>
</feature>
<evidence type="ECO:0000259" key="4">
    <source>
        <dbReference type="PROSITE" id="PS50011"/>
    </source>
</evidence>
<protein>
    <submittedName>
        <fullName evidence="5">Pkinase-domain-containing protein</fullName>
    </submittedName>
</protein>
<dbReference type="InterPro" id="IPR008271">
    <property type="entry name" value="Ser/Thr_kinase_AS"/>
</dbReference>
<feature type="compositionally biased region" description="Acidic residues" evidence="3">
    <location>
        <begin position="406"/>
        <end position="417"/>
    </location>
</feature>
<dbReference type="STRING" id="1353009.A0A1Y2IX93"/>
<feature type="compositionally biased region" description="Basic and acidic residues" evidence="3">
    <location>
        <begin position="545"/>
        <end position="554"/>
    </location>
</feature>
<sequence length="592" mass="65791">MPSLGETLLPQPPSFQKKKAYEIHKVLGEGTFGKVMRATWHVPPGQIPVALRGAAAAPQETAALPHEADKKPPPPSPTRTNSSSSTTAASQSSHLSIFSHKSKQHKHDENDFTVEVALKVIPKKKVKGNESSVWGEMEVLRGLDHPNIVKFYEWFESRTKYYLAFELAQGGELFERIVKRGKFTESDAVAVVKSILSGVQYLHDHDIVHRDLKPENILYRTQDEHSDIVIADFGIAKHLHTPEEQLFSLAGSFGYVAPEVLNKKGHGKAVDIWSIGIITYVMLCGYSPFRSDDVKELIRETTEAKVEFHKQYWSNVSDEAKDFIKTLLNPDPLKRPTAEEALKHKWLTEHAPSTEHDLTGLREHFDPRARWRAAITGARALARFGSSSSRSGTTSSGGWRTGTCVDTDEDEDDDEDDGSRTHVPRSVRSHTNASGSDPGENEYVKVTAPEEDEAEGGKRDEASPARSETQSKAEGVSEDAPLPAARATPQHPGPERELKHESDSHKPLHEEVPSVIEKKHAQEAPSSPPHSPDKQEHGESAQGEHAQDGRETPELKMPGSFDVPEQNAHHHIPHPHFEGGWMSLFKKMHIKQ</sequence>
<dbReference type="EMBL" id="KZ084092">
    <property type="protein sequence ID" value="OSD05789.1"/>
    <property type="molecule type" value="Genomic_DNA"/>
</dbReference>
<evidence type="ECO:0000313" key="6">
    <source>
        <dbReference type="Proteomes" id="UP000193067"/>
    </source>
</evidence>
<dbReference type="Proteomes" id="UP000193067">
    <property type="component" value="Unassembled WGS sequence"/>
</dbReference>
<keyword evidence="6" id="KW-1185">Reference proteome</keyword>
<dbReference type="FunFam" id="1.10.510.10:FF:000571">
    <property type="entry name" value="Maternal embryonic leucine zipper kinase"/>
    <property type="match status" value="1"/>
</dbReference>
<dbReference type="InterPro" id="IPR011009">
    <property type="entry name" value="Kinase-like_dom_sf"/>
</dbReference>
<keyword evidence="2" id="KW-0067">ATP-binding</keyword>
<organism evidence="5 6">
    <name type="scientific">Trametes coccinea (strain BRFM310)</name>
    <name type="common">Pycnoporus coccineus</name>
    <dbReference type="NCBI Taxonomy" id="1353009"/>
    <lineage>
        <taxon>Eukaryota</taxon>
        <taxon>Fungi</taxon>
        <taxon>Dikarya</taxon>
        <taxon>Basidiomycota</taxon>
        <taxon>Agaricomycotina</taxon>
        <taxon>Agaricomycetes</taxon>
        <taxon>Polyporales</taxon>
        <taxon>Polyporaceae</taxon>
        <taxon>Trametes</taxon>
    </lineage>
</organism>
<evidence type="ECO:0000256" key="3">
    <source>
        <dbReference type="SAM" id="MobiDB-lite"/>
    </source>
</evidence>
<proteinExistence type="predicted"/>
<dbReference type="GO" id="GO:0004672">
    <property type="term" value="F:protein kinase activity"/>
    <property type="evidence" value="ECO:0007669"/>
    <property type="project" value="InterPro"/>
</dbReference>
<dbReference type="PROSITE" id="PS50011">
    <property type="entry name" value="PROTEIN_KINASE_DOM"/>
    <property type="match status" value="1"/>
</dbReference>
<evidence type="ECO:0000256" key="1">
    <source>
        <dbReference type="ARBA" id="ARBA00022741"/>
    </source>
</evidence>
<feature type="compositionally biased region" description="Basic and acidic residues" evidence="3">
    <location>
        <begin position="493"/>
        <end position="522"/>
    </location>
</feature>
<dbReference type="Pfam" id="PF00069">
    <property type="entry name" value="Pkinase"/>
    <property type="match status" value="1"/>
</dbReference>
<dbReference type="Gene3D" id="1.10.510.10">
    <property type="entry name" value="Transferase(Phosphotransferase) domain 1"/>
    <property type="match status" value="1"/>
</dbReference>
<gene>
    <name evidence="5" type="ORF">PYCCODRAFT_1361944</name>
</gene>
<dbReference type="OrthoDB" id="2747162at2759"/>
<reference evidence="5 6" key="1">
    <citation type="journal article" date="2015" name="Biotechnol. Biofuels">
        <title>Enhanced degradation of softwood versus hardwood by the white-rot fungus Pycnoporus coccineus.</title>
        <authorList>
            <person name="Couturier M."/>
            <person name="Navarro D."/>
            <person name="Chevret D."/>
            <person name="Henrissat B."/>
            <person name="Piumi F."/>
            <person name="Ruiz-Duenas F.J."/>
            <person name="Martinez A.T."/>
            <person name="Grigoriev I.V."/>
            <person name="Riley R."/>
            <person name="Lipzen A."/>
            <person name="Berrin J.G."/>
            <person name="Master E.R."/>
            <person name="Rosso M.N."/>
        </authorList>
    </citation>
    <scope>NUCLEOTIDE SEQUENCE [LARGE SCALE GENOMIC DNA]</scope>
    <source>
        <strain evidence="5 6">BRFM310</strain>
    </source>
</reference>
<evidence type="ECO:0000313" key="5">
    <source>
        <dbReference type="EMBL" id="OSD05789.1"/>
    </source>
</evidence>
<dbReference type="GO" id="GO:0005524">
    <property type="term" value="F:ATP binding"/>
    <property type="evidence" value="ECO:0007669"/>
    <property type="project" value="UniProtKB-KW"/>
</dbReference>
<dbReference type="SUPFAM" id="SSF56112">
    <property type="entry name" value="Protein kinase-like (PK-like)"/>
    <property type="match status" value="1"/>
</dbReference>
<feature type="domain" description="Protein kinase" evidence="4">
    <location>
        <begin position="21"/>
        <end position="347"/>
    </location>
</feature>